<dbReference type="EMBL" id="BKCF01000001">
    <property type="protein sequence ID" value="GEQ85023.1"/>
    <property type="molecule type" value="Genomic_DNA"/>
</dbReference>
<evidence type="ECO:0000313" key="1">
    <source>
        <dbReference type="EMBL" id="GEQ85023.1"/>
    </source>
</evidence>
<organism evidence="1 2">
    <name type="scientific">Patiriisocius marinistellae</name>
    <dbReference type="NCBI Taxonomy" id="2494560"/>
    <lineage>
        <taxon>Bacteria</taxon>
        <taxon>Pseudomonadati</taxon>
        <taxon>Bacteroidota</taxon>
        <taxon>Flavobacteriia</taxon>
        <taxon>Flavobacteriales</taxon>
        <taxon>Flavobacteriaceae</taxon>
        <taxon>Patiriisocius</taxon>
    </lineage>
</organism>
<accession>A0A5J4FTR3</accession>
<keyword evidence="2" id="KW-1185">Reference proteome</keyword>
<dbReference type="Proteomes" id="UP000326994">
    <property type="component" value="Unassembled WGS sequence"/>
</dbReference>
<name>A0A5J4FTR3_9FLAO</name>
<protein>
    <submittedName>
        <fullName evidence="1">Uncharacterized protein</fullName>
    </submittedName>
</protein>
<dbReference type="RefSeq" id="WP_151892959.1">
    <property type="nucleotide sequence ID" value="NZ_BKCF01000001.1"/>
</dbReference>
<evidence type="ECO:0000313" key="2">
    <source>
        <dbReference type="Proteomes" id="UP000326994"/>
    </source>
</evidence>
<dbReference type="AlphaFoldDB" id="A0A5J4FTR3"/>
<reference evidence="1 2" key="1">
    <citation type="submission" date="2019-08" db="EMBL/GenBank/DDBJ databases">
        <title>Ulvibacter marinistellae sp. nov., isolated from a starfish, Patiria pectinifera.</title>
        <authorList>
            <person name="Kawano K."/>
            <person name="Ushijima N."/>
            <person name="Kihara M."/>
            <person name="Itoh H."/>
        </authorList>
    </citation>
    <scope>NUCLEOTIDE SEQUENCE [LARGE SCALE GENOMIC DNA]</scope>
    <source>
        <strain evidence="1 2">KK4</strain>
    </source>
</reference>
<gene>
    <name evidence="1" type="ORF">ULMS_05310</name>
</gene>
<sequence>MKFNKLKTYNFFFSLIIFLVSITISSGQQNIDISPARLGPNALPIPELRMGGVNNHILLRTAYESQTSEGDKTHNAYLQLDVPIIKDRVGFRMFVVPYERFKLSQEVKEERNIKEDGLKGTAGGDIYIETQIQILKDKVYLPDVLLNIGIKTASGTNLEFARYTDSPGYLFDLSLGKTILKKNKSLIKLYAQTGLFVFQTNRTTVYRQNDAFSYGVGMQYQVNKWIFNNELAGYRGYINNGDRYNAFRTTIRTNFNGLINFEGRFQQGIAYNDYTSFRIGLIFNLDDIKNWFIKNAGE</sequence>
<dbReference type="OrthoDB" id="975430at2"/>
<comment type="caution">
    <text evidence="1">The sequence shown here is derived from an EMBL/GenBank/DDBJ whole genome shotgun (WGS) entry which is preliminary data.</text>
</comment>
<proteinExistence type="predicted"/>